<dbReference type="GO" id="GO:0005886">
    <property type="term" value="C:plasma membrane"/>
    <property type="evidence" value="ECO:0007669"/>
    <property type="project" value="UniProtKB-SubCell"/>
</dbReference>
<dbReference type="SUPFAM" id="SSF50182">
    <property type="entry name" value="Sm-like ribonucleoproteins"/>
    <property type="match status" value="1"/>
</dbReference>
<feature type="transmembrane region" description="Helical" evidence="8">
    <location>
        <begin position="328"/>
        <end position="346"/>
    </location>
</feature>
<dbReference type="Pfam" id="PF00924">
    <property type="entry name" value="MS_channel_2nd"/>
    <property type="match status" value="1"/>
</dbReference>
<feature type="domain" description="Mechanosensitive ion channel MscS" evidence="9">
    <location>
        <begin position="530"/>
        <end position="595"/>
    </location>
</feature>
<evidence type="ECO:0000256" key="3">
    <source>
        <dbReference type="ARBA" id="ARBA00022475"/>
    </source>
</evidence>
<evidence type="ECO:0000256" key="1">
    <source>
        <dbReference type="ARBA" id="ARBA00004651"/>
    </source>
</evidence>
<proteinExistence type="inferred from homology"/>
<feature type="transmembrane region" description="Helical" evidence="8">
    <location>
        <begin position="392"/>
        <end position="414"/>
    </location>
</feature>
<reference evidence="11" key="2">
    <citation type="submission" date="2020-09" db="EMBL/GenBank/DDBJ databases">
        <authorList>
            <person name="Sun Q."/>
            <person name="Zhou Y."/>
        </authorList>
    </citation>
    <scope>NUCLEOTIDE SEQUENCE</scope>
    <source>
        <strain evidence="11">CGMCC 1.12214</strain>
    </source>
</reference>
<feature type="domain" description="Mechanosensitive ion channel transmembrane helices 2/3" evidence="10">
    <location>
        <begin position="489"/>
        <end position="529"/>
    </location>
</feature>
<feature type="transmembrane region" description="Helical" evidence="8">
    <location>
        <begin position="426"/>
        <end position="447"/>
    </location>
</feature>
<feature type="transmembrane region" description="Helical" evidence="8">
    <location>
        <begin position="352"/>
        <end position="371"/>
    </location>
</feature>
<keyword evidence="4 8" id="KW-0812">Transmembrane</keyword>
<feature type="transmembrane region" description="Helical" evidence="8">
    <location>
        <begin position="125"/>
        <end position="152"/>
    </location>
</feature>
<evidence type="ECO:0000256" key="5">
    <source>
        <dbReference type="ARBA" id="ARBA00022989"/>
    </source>
</evidence>
<feature type="transmembrane region" description="Helical" evidence="8">
    <location>
        <begin position="173"/>
        <end position="199"/>
    </location>
</feature>
<dbReference type="Gene3D" id="1.10.287.1260">
    <property type="match status" value="1"/>
</dbReference>
<dbReference type="Proteomes" id="UP000603912">
    <property type="component" value="Unassembled WGS sequence"/>
</dbReference>
<comment type="subcellular location">
    <subcellularLocation>
        <location evidence="1">Cell membrane</location>
        <topology evidence="1">Multi-pass membrane protein</topology>
    </subcellularLocation>
</comment>
<dbReference type="EMBL" id="BMES01000001">
    <property type="protein sequence ID" value="GGH11103.1"/>
    <property type="molecule type" value="Genomic_DNA"/>
</dbReference>
<accession>A0A917I478</accession>
<evidence type="ECO:0000313" key="11">
    <source>
        <dbReference type="EMBL" id="GGH11103.1"/>
    </source>
</evidence>
<protein>
    <recommendedName>
        <fullName evidence="13">Small-conductance mechanosensitive channel</fullName>
    </recommendedName>
</protein>
<comment type="similarity">
    <text evidence="2">Belongs to the MscS (TC 1.A.23) family.</text>
</comment>
<dbReference type="GO" id="GO:0008381">
    <property type="term" value="F:mechanosensitive monoatomic ion channel activity"/>
    <property type="evidence" value="ECO:0007669"/>
    <property type="project" value="InterPro"/>
</dbReference>
<feature type="region of interest" description="Disordered" evidence="7">
    <location>
        <begin position="58"/>
        <end position="79"/>
    </location>
</feature>
<evidence type="ECO:0000313" key="12">
    <source>
        <dbReference type="Proteomes" id="UP000603912"/>
    </source>
</evidence>
<dbReference type="Pfam" id="PF21088">
    <property type="entry name" value="MS_channel_1st"/>
    <property type="match status" value="1"/>
</dbReference>
<evidence type="ECO:0000259" key="10">
    <source>
        <dbReference type="Pfam" id="PF21088"/>
    </source>
</evidence>
<dbReference type="InterPro" id="IPR045276">
    <property type="entry name" value="YbiO_bact"/>
</dbReference>
<keyword evidence="6 8" id="KW-0472">Membrane</keyword>
<feature type="transmembrane region" description="Helical" evidence="8">
    <location>
        <begin position="251"/>
        <end position="274"/>
    </location>
</feature>
<feature type="transmembrane region" description="Helical" evidence="8">
    <location>
        <begin position="485"/>
        <end position="504"/>
    </location>
</feature>
<dbReference type="InterPro" id="IPR049142">
    <property type="entry name" value="MS_channel_1st"/>
</dbReference>
<keyword evidence="3" id="KW-1003">Cell membrane</keyword>
<evidence type="ECO:0000256" key="2">
    <source>
        <dbReference type="ARBA" id="ARBA00008017"/>
    </source>
</evidence>
<evidence type="ECO:0000259" key="9">
    <source>
        <dbReference type="Pfam" id="PF00924"/>
    </source>
</evidence>
<comment type="caution">
    <text evidence="11">The sequence shown here is derived from an EMBL/GenBank/DDBJ whole genome shotgun (WGS) entry which is preliminary data.</text>
</comment>
<dbReference type="PANTHER" id="PTHR30460:SF0">
    <property type="entry name" value="MODERATE CONDUCTANCE MECHANOSENSITIVE CHANNEL YBIO"/>
    <property type="match status" value="1"/>
</dbReference>
<evidence type="ECO:0000256" key="4">
    <source>
        <dbReference type="ARBA" id="ARBA00022692"/>
    </source>
</evidence>
<dbReference type="InterPro" id="IPR023408">
    <property type="entry name" value="MscS_beta-dom_sf"/>
</dbReference>
<dbReference type="PANTHER" id="PTHR30460">
    <property type="entry name" value="MODERATE CONDUCTANCE MECHANOSENSITIVE CHANNEL YBIO"/>
    <property type="match status" value="1"/>
</dbReference>
<dbReference type="AlphaFoldDB" id="A0A917I478"/>
<dbReference type="InterPro" id="IPR006685">
    <property type="entry name" value="MscS_channel_2nd"/>
</dbReference>
<evidence type="ECO:0000256" key="6">
    <source>
        <dbReference type="ARBA" id="ARBA00023136"/>
    </source>
</evidence>
<evidence type="ECO:0008006" key="13">
    <source>
        <dbReference type="Google" id="ProtNLM"/>
    </source>
</evidence>
<dbReference type="InterPro" id="IPR010920">
    <property type="entry name" value="LSM_dom_sf"/>
</dbReference>
<feature type="transmembrane region" description="Helical" evidence="8">
    <location>
        <begin position="211"/>
        <end position="230"/>
    </location>
</feature>
<dbReference type="SUPFAM" id="SSF82861">
    <property type="entry name" value="Mechanosensitive channel protein MscS (YggB), transmembrane region"/>
    <property type="match status" value="1"/>
</dbReference>
<dbReference type="Gene3D" id="2.30.30.60">
    <property type="match status" value="1"/>
</dbReference>
<organism evidence="11 12">
    <name type="scientific">Alsobacter metallidurans</name>
    <dbReference type="NCBI Taxonomy" id="340221"/>
    <lineage>
        <taxon>Bacteria</taxon>
        <taxon>Pseudomonadati</taxon>
        <taxon>Pseudomonadota</taxon>
        <taxon>Alphaproteobacteria</taxon>
        <taxon>Hyphomicrobiales</taxon>
        <taxon>Alsobacteraceae</taxon>
        <taxon>Alsobacter</taxon>
    </lineage>
</organism>
<evidence type="ECO:0000256" key="7">
    <source>
        <dbReference type="SAM" id="MobiDB-lite"/>
    </source>
</evidence>
<dbReference type="InterPro" id="IPR011066">
    <property type="entry name" value="MscS_channel_C_sf"/>
</dbReference>
<gene>
    <name evidence="11" type="ORF">GCM10007036_07960</name>
</gene>
<evidence type="ECO:0000256" key="8">
    <source>
        <dbReference type="SAM" id="Phobius"/>
    </source>
</evidence>
<reference evidence="11" key="1">
    <citation type="journal article" date="2014" name="Int. J. Syst. Evol. Microbiol.">
        <title>Complete genome sequence of Corynebacterium casei LMG S-19264T (=DSM 44701T), isolated from a smear-ripened cheese.</title>
        <authorList>
            <consortium name="US DOE Joint Genome Institute (JGI-PGF)"/>
            <person name="Walter F."/>
            <person name="Albersmeier A."/>
            <person name="Kalinowski J."/>
            <person name="Ruckert C."/>
        </authorList>
    </citation>
    <scope>NUCLEOTIDE SEQUENCE</scope>
    <source>
        <strain evidence="11">CGMCC 1.12214</strain>
    </source>
</reference>
<dbReference type="InterPro" id="IPR011014">
    <property type="entry name" value="MscS_channel_TM-2"/>
</dbReference>
<name>A0A917I478_9HYPH</name>
<keyword evidence="12" id="KW-1185">Reference proteome</keyword>
<dbReference type="Gene3D" id="3.30.70.100">
    <property type="match status" value="1"/>
</dbReference>
<dbReference type="SUPFAM" id="SSF82689">
    <property type="entry name" value="Mechanosensitive channel protein MscS (YggB), C-terminal domain"/>
    <property type="match status" value="1"/>
</dbReference>
<keyword evidence="5 8" id="KW-1133">Transmembrane helix</keyword>
<feature type="transmembrane region" description="Helical" evidence="8">
    <location>
        <begin position="286"/>
        <end position="316"/>
    </location>
</feature>
<sequence length="727" mass="77140">MESVLRLIRSLLIGLGLLVGADAWAQQPPGLPQGFTQEQFDGLVDAIGRAVVKKIKEEPDLARPAPKTSGAAPPAERDEDVAGATALKEFLDRTLLTLRALPDLGIALRKLPAVLDRSAEDGRGFVGFLGVVAAAIALSLAAERIVGALMAPVRRRLGRPATPEGGPGPLGRLLGLAVLDGLGVVATWLTITLLSGLWFSGSSGQARLGAAVLSAVLFWRLYMIAFRIVLRPDEANARLAVMSDRNARLAFARVSAIIALVLLARLVIRIAAVLNASPEAVAAGQVVGSIALLGAFLWACVASRAAVAAWFTTLFGKGPIGRVLGQNWLVLAIPFFCALIGARVFGAVSGRAAVPAAMLFTLNAVLAAIFFQTLLRAIEDRTGPKAAPLIGLATRCASTGTLIVVSLLIAQVWIVDVLEMVDAGGWRALARSSATAGVTLFLAYVGFELVRFFTERHAATPLAGGPAEEDEHGAPASRLATMMPLLRTALLIFIGAIATLVVLSEWGVNIAPLIAGASIFGLALSFGSQTLVRDIVSGVFYLADDAFRVGEYIDCGKAKGTVEGFTLRSIRLRHQNGQVHTIPFGQLGQITNFSRDWTTVKFNLRFARDTDVEKLRKAVKRIGQEMLDDPEMKAEFLAPLKMQGIADVAENALIVRFKFTVRPGKPSYIQREAVKRIVRVCREVGIEFASSLVSVQTYGASADHALAGAAAQEALHRAAGELLAEAK</sequence>